<comment type="caution">
    <text evidence="2">The sequence shown here is derived from an EMBL/GenBank/DDBJ whole genome shotgun (WGS) entry which is preliminary data.</text>
</comment>
<keyword evidence="1" id="KW-0732">Signal</keyword>
<evidence type="ECO:0000313" key="2">
    <source>
        <dbReference type="EMBL" id="MBH8563352.1"/>
    </source>
</evidence>
<name>A0A8J7HPU2_9NOST</name>
<evidence type="ECO:0000313" key="3">
    <source>
        <dbReference type="Proteomes" id="UP000632766"/>
    </source>
</evidence>
<protein>
    <recommendedName>
        <fullName evidence="4">PEP-CTERM protein-sorting domain-containing protein</fullName>
    </recommendedName>
</protein>
<sequence>MNPFKVCTLTVLLSAFTFAQSTRASAITAPPLETQVKEVAQWFTGLFDNSQQVLTNSSVIKFRRVYPIPEPSFTLGMLALGIWGTSKIILGKQKYKRERGTRGPHDRS</sequence>
<evidence type="ECO:0008006" key="4">
    <source>
        <dbReference type="Google" id="ProtNLM"/>
    </source>
</evidence>
<dbReference type="AlphaFoldDB" id="A0A8J7HPU2"/>
<feature type="chain" id="PRO_5035252958" description="PEP-CTERM protein-sorting domain-containing protein" evidence="1">
    <location>
        <begin position="27"/>
        <end position="108"/>
    </location>
</feature>
<dbReference type="EMBL" id="JAECZC010000023">
    <property type="protein sequence ID" value="MBH8563352.1"/>
    <property type="molecule type" value="Genomic_DNA"/>
</dbReference>
<feature type="signal peptide" evidence="1">
    <location>
        <begin position="1"/>
        <end position="26"/>
    </location>
</feature>
<keyword evidence="3" id="KW-1185">Reference proteome</keyword>
<reference evidence="2 3" key="1">
    <citation type="journal article" date="2021" name="Int. J. Syst. Evol. Microbiol.">
        <title>Amazonocrinis nigriterrae gen. nov., sp. nov., Atlanticothrix silvestris gen. nov., sp. nov. and Dendronalium phyllosphericum gen. nov., sp. nov., nostocacean cyanobacteria from Brazilian environments.</title>
        <authorList>
            <person name="Alvarenga D.O."/>
            <person name="Andreote A.P.D."/>
            <person name="Branco L.H.Z."/>
            <person name="Delbaje E."/>
            <person name="Cruz R.B."/>
            <person name="Varani A.M."/>
            <person name="Fiore M.F."/>
        </authorList>
    </citation>
    <scope>NUCLEOTIDE SEQUENCE [LARGE SCALE GENOMIC DNA]</scope>
    <source>
        <strain evidence="2 3">CENA67</strain>
    </source>
</reference>
<gene>
    <name evidence="2" type="ORF">I8748_14345</name>
</gene>
<accession>A0A8J7HPU2</accession>
<dbReference type="RefSeq" id="WP_198125241.1">
    <property type="nucleotide sequence ID" value="NZ_JAECZC010000023.1"/>
</dbReference>
<evidence type="ECO:0000256" key="1">
    <source>
        <dbReference type="SAM" id="SignalP"/>
    </source>
</evidence>
<dbReference type="Proteomes" id="UP000632766">
    <property type="component" value="Unassembled WGS sequence"/>
</dbReference>
<proteinExistence type="predicted"/>
<organism evidence="2 3">
    <name type="scientific">Amazonocrinis nigriterrae CENA67</name>
    <dbReference type="NCBI Taxonomy" id="2794033"/>
    <lineage>
        <taxon>Bacteria</taxon>
        <taxon>Bacillati</taxon>
        <taxon>Cyanobacteriota</taxon>
        <taxon>Cyanophyceae</taxon>
        <taxon>Nostocales</taxon>
        <taxon>Nostocaceae</taxon>
        <taxon>Amazonocrinis</taxon>
        <taxon>Amazonocrinis nigriterrae</taxon>
    </lineage>
</organism>